<dbReference type="InterPro" id="IPR000626">
    <property type="entry name" value="Ubiquitin-like_dom"/>
</dbReference>
<accession>A0AAX1EEB1</accession>
<dbReference type="PANTHER" id="PTHR10666">
    <property type="entry name" value="UBIQUITIN"/>
    <property type="match status" value="1"/>
</dbReference>
<dbReference type="SUPFAM" id="SSF56784">
    <property type="entry name" value="HAD-like"/>
    <property type="match status" value="1"/>
</dbReference>
<dbReference type="InterPro" id="IPR019956">
    <property type="entry name" value="Ubiquitin_dom"/>
</dbReference>
<dbReference type="InterPro" id="IPR029071">
    <property type="entry name" value="Ubiquitin-like_domsf"/>
</dbReference>
<dbReference type="FunFam" id="3.10.20.90:FF:000205">
    <property type="entry name" value="2'-5'-oligoadenylate synthase-like protein 2"/>
    <property type="match status" value="1"/>
</dbReference>
<sequence length="899" mass="103105">MQLFIKTLTGKTITLEVDPNSTVLDMKKQIADKESIPVEMQRLILAGRQCEDHRTVREYEFQKYEAIHLVVRNYRPDIDFTTHNFYVAVHNFYSEPGSVDNIYRLEGETGQFQYVFDIETMYRKGFTIEEIFQQAIEVRNLRAKKNASHETYQINDHSVHGNAQCSLSIVAIPKGMQIISGQSSSILGTEFEHSESLMRLDDDYNLVNIPYKLIASVQSDGTVYLPRALDQRVETEICRPFRQQVHQYVQAGNFVNQELLKAEFQQALNSVENSDDSIRHLNRIAIYMSHFTYQLISTLDFLEYDENEIAEMENTGVLEALYSHQEIANDLAVEHGIDETTLYAPRGIRNDSRAWAMVMNNIRNAINVDEISDEALKEEVAQFAEEIIQLIIKCYREGMYELTFESLKERYLSKVSQEPVVNDIPEENDSKIIELQTHDWEILDDNQKAKISAITEELRQNFGGISIQEYWANIDDVMRIEWMEQTHSENNKDIAVDSSELNNLPPEEPIKALVLDFQGTLSGYEYDLHGQWYSQHDILANNMVEELYNNDMLSRARLNGINIEDSIEKLRALADAGVTIYIATGDGGSYEQGMLSPKEMIEMYGLPIDQHNIISWEHLNSHGIEINHERDLGKNQQLQYIMERDGLAANQVMFMDDGPGNIAPARRLGITAKQINIPGDFTEGLDMALSKCLNQHMGYILDESSESINPYEQNEDSVSINEQKILWDNLKPEQKQLISSKTQERRHQLGHISTEEYWSGLTIPEQESLLNPKSEQLITDFSSGGYIIELKANLNHYLADLCKYNDITDNSSRLWGSSPAKKKMAVDMLLCALDGENVNISQYEKVYREGTLGDTIRNFVKSGYARPILGDGIHTVRDFIRALEQRNQEINYKNTSVYS</sequence>
<dbReference type="InterPro" id="IPR036412">
    <property type="entry name" value="HAD-like_sf"/>
</dbReference>
<gene>
    <name evidence="2" type="ORF">E3983_03155</name>
</gene>
<dbReference type="PROSITE" id="PS00299">
    <property type="entry name" value="UBIQUITIN_1"/>
    <property type="match status" value="1"/>
</dbReference>
<dbReference type="PROSITE" id="PS50053">
    <property type="entry name" value="UBIQUITIN_2"/>
    <property type="match status" value="1"/>
</dbReference>
<dbReference type="InterPro" id="IPR050158">
    <property type="entry name" value="Ubiquitin_ubiquitin-like"/>
</dbReference>
<dbReference type="InterPro" id="IPR023214">
    <property type="entry name" value="HAD_sf"/>
</dbReference>
<dbReference type="EMBL" id="CP038254">
    <property type="protein sequence ID" value="QBR83446.1"/>
    <property type="molecule type" value="Genomic_DNA"/>
</dbReference>
<evidence type="ECO:0000313" key="2">
    <source>
        <dbReference type="EMBL" id="QBR83446.1"/>
    </source>
</evidence>
<evidence type="ECO:0000259" key="1">
    <source>
        <dbReference type="PROSITE" id="PS50053"/>
    </source>
</evidence>
<dbReference type="RefSeq" id="WP_135059835.1">
    <property type="nucleotide sequence ID" value="NZ_CP038254.1"/>
</dbReference>
<dbReference type="Pfam" id="PF00240">
    <property type="entry name" value="ubiquitin"/>
    <property type="match status" value="1"/>
</dbReference>
<organism evidence="2 3">
    <name type="scientific">Legionella israelensis</name>
    <dbReference type="NCBI Taxonomy" id="454"/>
    <lineage>
        <taxon>Bacteria</taxon>
        <taxon>Pseudomonadati</taxon>
        <taxon>Pseudomonadota</taxon>
        <taxon>Gammaproteobacteria</taxon>
        <taxon>Legionellales</taxon>
        <taxon>Legionellaceae</taxon>
        <taxon>Legionella</taxon>
    </lineage>
</organism>
<dbReference type="AlphaFoldDB" id="A0AAX1EEB1"/>
<dbReference type="SUPFAM" id="SSF54236">
    <property type="entry name" value="Ubiquitin-like"/>
    <property type="match status" value="1"/>
</dbReference>
<dbReference type="PRINTS" id="PR00348">
    <property type="entry name" value="UBIQUITIN"/>
</dbReference>
<dbReference type="SMART" id="SM00213">
    <property type="entry name" value="UBQ"/>
    <property type="match status" value="1"/>
</dbReference>
<feature type="domain" description="Ubiquitin-like" evidence="1">
    <location>
        <begin position="1"/>
        <end position="76"/>
    </location>
</feature>
<dbReference type="Gene3D" id="3.40.50.1000">
    <property type="entry name" value="HAD superfamily/HAD-like"/>
    <property type="match status" value="1"/>
</dbReference>
<proteinExistence type="predicted"/>
<dbReference type="Proteomes" id="UP000295517">
    <property type="component" value="Chromosome"/>
</dbReference>
<reference evidence="2 3" key="1">
    <citation type="submission" date="2019-03" db="EMBL/GenBank/DDBJ databases">
        <title>Diverse conjugative elements silence natural transformation in Legionella species.</title>
        <authorList>
            <person name="Durieux I."/>
            <person name="Ginevra C."/>
            <person name="Attaiech L."/>
            <person name="Picq K."/>
            <person name="Juan P.A."/>
            <person name="Jarraud S."/>
            <person name="Charpentier X."/>
        </authorList>
    </citation>
    <scope>NUCLEOTIDE SEQUENCE [LARGE SCALE GENOMIC DNA]</scope>
    <source>
        <strain evidence="2 3">HL-0427-4011</strain>
    </source>
</reference>
<protein>
    <recommendedName>
        <fullName evidence="1">Ubiquitin-like domain-containing protein</fullName>
    </recommendedName>
</protein>
<dbReference type="Gene3D" id="3.10.20.90">
    <property type="entry name" value="Phosphatidylinositol 3-kinase Catalytic Subunit, Chain A, domain 1"/>
    <property type="match status" value="1"/>
</dbReference>
<name>A0AAX1EEB1_9GAMM</name>
<dbReference type="InterPro" id="IPR019954">
    <property type="entry name" value="Ubiquitin_CS"/>
</dbReference>
<evidence type="ECO:0000313" key="3">
    <source>
        <dbReference type="Proteomes" id="UP000295517"/>
    </source>
</evidence>